<dbReference type="InterPro" id="IPR007213">
    <property type="entry name" value="Ppm1/Ppm2/Tcmp"/>
</dbReference>
<protein>
    <submittedName>
        <fullName evidence="4">O-Methyltransferase involved in polyketide biosynthesis</fullName>
    </submittedName>
</protein>
<dbReference type="Pfam" id="PF04072">
    <property type="entry name" value="LCM"/>
    <property type="match status" value="1"/>
</dbReference>
<dbReference type="Gene3D" id="3.40.50.150">
    <property type="entry name" value="Vaccinia Virus protein VP39"/>
    <property type="match status" value="1"/>
</dbReference>
<dbReference type="PANTHER" id="PTHR43619">
    <property type="entry name" value="S-ADENOSYL-L-METHIONINE-DEPENDENT METHYLTRANSFERASE YKTD-RELATED"/>
    <property type="match status" value="1"/>
</dbReference>
<feature type="compositionally biased region" description="Acidic residues" evidence="3">
    <location>
        <begin position="1"/>
        <end position="14"/>
    </location>
</feature>
<gene>
    <name evidence="4" type="ORF">SBRY_50616</name>
</gene>
<proteinExistence type="predicted"/>
<dbReference type="PANTHER" id="PTHR43619:SF2">
    <property type="entry name" value="S-ADENOSYL-L-METHIONINE-DEPENDENT METHYLTRANSFERASES SUPERFAMILY PROTEIN"/>
    <property type="match status" value="1"/>
</dbReference>
<comment type="caution">
    <text evidence="4">The sequence shown here is derived from an EMBL/GenBank/DDBJ whole genome shotgun (WGS) entry which is preliminary data.</text>
</comment>
<keyword evidence="2" id="KW-0808">Transferase</keyword>
<feature type="region of interest" description="Disordered" evidence="3">
    <location>
        <begin position="1"/>
        <end position="25"/>
    </location>
</feature>
<name>A0A9W4H528_9ACTN</name>
<dbReference type="InterPro" id="IPR029063">
    <property type="entry name" value="SAM-dependent_MTases_sf"/>
</dbReference>
<dbReference type="SUPFAM" id="SSF53335">
    <property type="entry name" value="S-adenosyl-L-methionine-dependent methyltransferases"/>
    <property type="match status" value="1"/>
</dbReference>
<evidence type="ECO:0000256" key="1">
    <source>
        <dbReference type="ARBA" id="ARBA00022603"/>
    </source>
</evidence>
<dbReference type="Proteomes" id="UP001153328">
    <property type="component" value="Unassembled WGS sequence"/>
</dbReference>
<organism evidence="4 5">
    <name type="scientific">Actinacidiphila bryophytorum</name>
    <dbReference type="NCBI Taxonomy" id="1436133"/>
    <lineage>
        <taxon>Bacteria</taxon>
        <taxon>Bacillati</taxon>
        <taxon>Actinomycetota</taxon>
        <taxon>Actinomycetes</taxon>
        <taxon>Kitasatosporales</taxon>
        <taxon>Streptomycetaceae</taxon>
        <taxon>Actinacidiphila</taxon>
    </lineage>
</organism>
<sequence>MDEDMNEGMDEDMSEATGEDKGGGARDKVLVELEGVPETLLWNLYQRSVEAARPGRRVLDDPRAIELVERIDYPFERFGGDGMSQWHALRVACLDGEVRRFLAAHPGGTVVALGEGLETQFWRVDDGLVHWLTVDLPETVALRDRLLPEDPPRRRTVACSALDLRWMDELDAGTPPQDVLVTAQGLLMYLPPREVRRLIAACAERFPGGSFLFDALPRGMVARNQAGAMDTAGGYRAPRWQWGMDIKEYPKVATASPRIAEVRSLPLPRGRGLYTIAPISHRLPGVRSMRMSIVAVRFGPADYRNDARA</sequence>
<dbReference type="RefSeq" id="WP_240165674.1">
    <property type="nucleotide sequence ID" value="NZ_CAJVAX010000019.1"/>
</dbReference>
<keyword evidence="5" id="KW-1185">Reference proteome</keyword>
<reference evidence="4" key="1">
    <citation type="submission" date="2021-06" db="EMBL/GenBank/DDBJ databases">
        <authorList>
            <person name="Arsene-Ploetze F."/>
        </authorList>
    </citation>
    <scope>NUCLEOTIDE SEQUENCE</scope>
    <source>
        <strain evidence="4">SBRY1</strain>
    </source>
</reference>
<evidence type="ECO:0000256" key="3">
    <source>
        <dbReference type="SAM" id="MobiDB-lite"/>
    </source>
</evidence>
<keyword evidence="1" id="KW-0489">Methyltransferase</keyword>
<dbReference type="AlphaFoldDB" id="A0A9W4H528"/>
<evidence type="ECO:0000313" key="4">
    <source>
        <dbReference type="EMBL" id="CAG7651442.1"/>
    </source>
</evidence>
<dbReference type="GO" id="GO:0032259">
    <property type="term" value="P:methylation"/>
    <property type="evidence" value="ECO:0007669"/>
    <property type="project" value="UniProtKB-KW"/>
</dbReference>
<evidence type="ECO:0000313" key="5">
    <source>
        <dbReference type="Proteomes" id="UP001153328"/>
    </source>
</evidence>
<accession>A0A9W4H528</accession>
<dbReference type="EMBL" id="CAJVAX010000019">
    <property type="protein sequence ID" value="CAG7651442.1"/>
    <property type="molecule type" value="Genomic_DNA"/>
</dbReference>
<evidence type="ECO:0000256" key="2">
    <source>
        <dbReference type="ARBA" id="ARBA00022679"/>
    </source>
</evidence>
<dbReference type="GO" id="GO:0008168">
    <property type="term" value="F:methyltransferase activity"/>
    <property type="evidence" value="ECO:0007669"/>
    <property type="project" value="UniProtKB-KW"/>
</dbReference>